<comment type="caution">
    <text evidence="1">The sequence shown here is derived from an EMBL/GenBank/DDBJ whole genome shotgun (WGS) entry which is preliminary data.</text>
</comment>
<evidence type="ECO:0000313" key="2">
    <source>
        <dbReference type="Proteomes" id="UP000270866"/>
    </source>
</evidence>
<evidence type="ECO:0000313" key="1">
    <source>
        <dbReference type="EMBL" id="RKK13040.1"/>
    </source>
</evidence>
<gene>
    <name evidence="1" type="ORF">BFJ65_g12290</name>
</gene>
<dbReference type="AlphaFoldDB" id="A0A3L6N631"/>
<dbReference type="EMBL" id="MRCU01000008">
    <property type="protein sequence ID" value="RKK13040.1"/>
    <property type="molecule type" value="Genomic_DNA"/>
</dbReference>
<sequence length="152" mass="17220">MPGWDKVASCIGLNFPVLLQTSPRLTHEPRGIYYRAEVSLSRNMPIRESMYRIPRLTVKNEKRRRKKEACISVWGKAGLDSPVYTVIHLEHWRSWGTQHASESSKTRLNVPQKDEKLEGCKLTSLLLSPYATPSPISVPCESHVGHTKSPEA</sequence>
<accession>A0A3L6N631</accession>
<name>A0A3L6N631_FUSOX</name>
<protein>
    <submittedName>
        <fullName evidence="1">Uncharacterized protein</fullName>
    </submittedName>
</protein>
<organism evidence="1 2">
    <name type="scientific">Fusarium oxysporum f. sp. cepae</name>
    <dbReference type="NCBI Taxonomy" id="396571"/>
    <lineage>
        <taxon>Eukaryota</taxon>
        <taxon>Fungi</taxon>
        <taxon>Dikarya</taxon>
        <taxon>Ascomycota</taxon>
        <taxon>Pezizomycotina</taxon>
        <taxon>Sordariomycetes</taxon>
        <taxon>Hypocreomycetidae</taxon>
        <taxon>Hypocreales</taxon>
        <taxon>Nectriaceae</taxon>
        <taxon>Fusarium</taxon>
        <taxon>Fusarium oxysporum species complex</taxon>
    </lineage>
</organism>
<dbReference type="Proteomes" id="UP000270866">
    <property type="component" value="Chromosome 10"/>
</dbReference>
<proteinExistence type="predicted"/>
<reference evidence="1 2" key="1">
    <citation type="journal article" date="2018" name="Sci. Rep.">
        <title>Characterisation of pathogen-specific regions and novel effector candidates in Fusarium oxysporum f. sp. cepae.</title>
        <authorList>
            <person name="Armitage A.D."/>
            <person name="Taylor A."/>
            <person name="Sobczyk M.K."/>
            <person name="Baxter L."/>
            <person name="Greenfield B.P."/>
            <person name="Bates H.J."/>
            <person name="Wilson F."/>
            <person name="Jackson A.C."/>
            <person name="Ott S."/>
            <person name="Harrison R.J."/>
            <person name="Clarkson J.P."/>
        </authorList>
    </citation>
    <scope>NUCLEOTIDE SEQUENCE [LARGE SCALE GENOMIC DNA]</scope>
    <source>
        <strain evidence="1 2">FoC_Fus2</strain>
    </source>
</reference>